<evidence type="ECO:0000313" key="2">
    <source>
        <dbReference type="Proteomes" id="UP000030907"/>
    </source>
</evidence>
<organism evidence="1 2">
    <name type="scientific">Sphingopyxis fribergensis</name>
    <dbReference type="NCBI Taxonomy" id="1515612"/>
    <lineage>
        <taxon>Bacteria</taxon>
        <taxon>Pseudomonadati</taxon>
        <taxon>Pseudomonadota</taxon>
        <taxon>Alphaproteobacteria</taxon>
        <taxon>Sphingomonadales</taxon>
        <taxon>Sphingomonadaceae</taxon>
        <taxon>Sphingopyxis</taxon>
    </lineage>
</organism>
<dbReference type="EMBL" id="CP009122">
    <property type="protein sequence ID" value="AJA09727.1"/>
    <property type="molecule type" value="Genomic_DNA"/>
</dbReference>
<dbReference type="OrthoDB" id="1551172at2"/>
<dbReference type="KEGG" id="sphk:SKP52_14210"/>
<keyword evidence="2" id="KW-1185">Reference proteome</keyword>
<proteinExistence type="predicted"/>
<evidence type="ECO:0000313" key="1">
    <source>
        <dbReference type="EMBL" id="AJA09727.1"/>
    </source>
</evidence>
<gene>
    <name evidence="1" type="ORF">SKP52_14210</name>
</gene>
<dbReference type="Proteomes" id="UP000030907">
    <property type="component" value="Chromosome"/>
</dbReference>
<dbReference type="AlphaFoldDB" id="A0A0A7PPB1"/>
<protein>
    <submittedName>
        <fullName evidence="1">Uncharacterized protein</fullName>
    </submittedName>
</protein>
<dbReference type="HOGENOM" id="CLU_104596_0_0_5"/>
<sequence length="180" mass="19867">MANNYVETAFNVPVTPEEASLLEECFLVAEKLSPGFSKSSRAAMQALESLCAACSDAFRKTFPKQDQEENPFASFLELWLDPDVPTFDADITIDEERDDTGLVAFIRGHEADVQAIASLIQKVCKSALPFGFEWASTCDKFRPGQHGGGYFVISDTQILGASTREMMDETLRSLRPGVRT</sequence>
<name>A0A0A7PPB1_9SPHN</name>
<reference evidence="1 2" key="1">
    <citation type="journal article" date="2015" name="Int. J. Syst. Evol. Microbiol.">
        <title>Description of Sphingopyxis fribergensis sp. nov. - a soil bacterium with the ability to degrade styrene and phenylacetic acid.</title>
        <authorList>
            <person name="Oelschlagel M."/>
            <person name="Ruckert C."/>
            <person name="Kalinowski J."/>
            <person name="Schmidt G."/>
            <person name="Schlomann M."/>
            <person name="Tischler D."/>
        </authorList>
    </citation>
    <scope>NUCLEOTIDE SEQUENCE [LARGE SCALE GENOMIC DNA]</scope>
    <source>
        <strain evidence="1 2">Kp5.2</strain>
    </source>
</reference>
<accession>A0A0A7PPB1</accession>
<dbReference type="STRING" id="1515612.SKP52_14210"/>